<dbReference type="Proteomes" id="UP000050934">
    <property type="component" value="Unassembled WGS sequence"/>
</dbReference>
<dbReference type="SMART" id="SM00354">
    <property type="entry name" value="HTH_LACI"/>
    <property type="match status" value="1"/>
</dbReference>
<accession>A0A0R2I1N3</accession>
<dbReference type="STRING" id="396268.IV45_GL000267"/>
<dbReference type="GO" id="GO:0000976">
    <property type="term" value="F:transcription cis-regulatory region binding"/>
    <property type="evidence" value="ECO:0007669"/>
    <property type="project" value="TreeGrafter"/>
</dbReference>
<evidence type="ECO:0000259" key="5">
    <source>
        <dbReference type="PROSITE" id="PS50932"/>
    </source>
</evidence>
<keyword evidence="7" id="KW-1185">Reference proteome</keyword>
<proteinExistence type="predicted"/>
<dbReference type="InterPro" id="IPR046335">
    <property type="entry name" value="LacI/GalR-like_sensor"/>
</dbReference>
<dbReference type="PANTHER" id="PTHR30146:SF148">
    <property type="entry name" value="HTH-TYPE TRANSCRIPTIONAL REPRESSOR PURR-RELATED"/>
    <property type="match status" value="1"/>
</dbReference>
<comment type="caution">
    <text evidence="6">The sequence shown here is derived from an EMBL/GenBank/DDBJ whole genome shotgun (WGS) entry which is preliminary data.</text>
</comment>
<evidence type="ECO:0000313" key="7">
    <source>
        <dbReference type="Proteomes" id="UP000050934"/>
    </source>
</evidence>
<dbReference type="OrthoDB" id="9775106at2"/>
<evidence type="ECO:0000256" key="1">
    <source>
        <dbReference type="ARBA" id="ARBA00022491"/>
    </source>
</evidence>
<name>A0A0R2I1N3_9LACO</name>
<dbReference type="CDD" id="cd01392">
    <property type="entry name" value="HTH_LacI"/>
    <property type="match status" value="1"/>
</dbReference>
<protein>
    <submittedName>
        <fullName evidence="6">Transcriptional regulator, LacI family</fullName>
    </submittedName>
</protein>
<dbReference type="EMBL" id="JQBW01000007">
    <property type="protein sequence ID" value="KRN58936.1"/>
    <property type="molecule type" value="Genomic_DNA"/>
</dbReference>
<dbReference type="RefSeq" id="WP_057740732.1">
    <property type="nucleotide sequence ID" value="NZ_JQBW01000007.1"/>
</dbReference>
<dbReference type="InterPro" id="IPR000843">
    <property type="entry name" value="HTH_LacI"/>
</dbReference>
<evidence type="ECO:0000256" key="4">
    <source>
        <dbReference type="ARBA" id="ARBA00023163"/>
    </source>
</evidence>
<dbReference type="Gene3D" id="3.40.50.2300">
    <property type="match status" value="2"/>
</dbReference>
<keyword evidence="1" id="KW-0678">Repressor</keyword>
<dbReference type="SUPFAM" id="SSF53822">
    <property type="entry name" value="Periplasmic binding protein-like I"/>
    <property type="match status" value="1"/>
</dbReference>
<dbReference type="CDD" id="cd06267">
    <property type="entry name" value="PBP1_LacI_sugar_binding-like"/>
    <property type="match status" value="1"/>
</dbReference>
<dbReference type="InterPro" id="IPR028082">
    <property type="entry name" value="Peripla_BP_I"/>
</dbReference>
<dbReference type="PANTHER" id="PTHR30146">
    <property type="entry name" value="LACI-RELATED TRANSCRIPTIONAL REPRESSOR"/>
    <property type="match status" value="1"/>
</dbReference>
<dbReference type="PATRIC" id="fig|396268.3.peg.270"/>
<evidence type="ECO:0000256" key="2">
    <source>
        <dbReference type="ARBA" id="ARBA00023015"/>
    </source>
</evidence>
<sequence>MTGKIDKEPVTIQTIAKIANVSHTTVSRALNDSKLVKPETKRKIDRIAREMGYVPNYNARRLVTHRSNIIGIFFTNLEAGTSSSFLTEVVEEAQKRLPRNYSLSINSINIAENDPRISIQNFDGVIILSQSESDDPFIRSVIKRQIPAVILNRDVKSKHLNNFAVNDYLGSKVATEYAIRMGHRHFALIEGVDAFTSTHQRTAGFLSALKDAGIPKDDVIVKKGDYKPRSGNSAMRQILSSRHMPTCVITENDDMAVGAISACDEMGYRVPDDISIIGFDDMNYSKYLTPSLTTIRKPTTQIVQDGVDCLVKIIEDDGNTVMQKIYDPEMIVRSSVKQIRTPRNE</sequence>
<dbReference type="AlphaFoldDB" id="A0A0R2I1N3"/>
<keyword evidence="3" id="KW-0238">DNA-binding</keyword>
<dbReference type="Pfam" id="PF13377">
    <property type="entry name" value="Peripla_BP_3"/>
    <property type="match status" value="1"/>
</dbReference>
<keyword evidence="4" id="KW-0804">Transcription</keyword>
<evidence type="ECO:0000313" key="6">
    <source>
        <dbReference type="EMBL" id="KRN58936.1"/>
    </source>
</evidence>
<dbReference type="GO" id="GO:0003700">
    <property type="term" value="F:DNA-binding transcription factor activity"/>
    <property type="evidence" value="ECO:0007669"/>
    <property type="project" value="TreeGrafter"/>
</dbReference>
<reference evidence="6 7" key="1">
    <citation type="journal article" date="2015" name="Genome Announc.">
        <title>Expanding the biotechnology potential of lactobacilli through comparative genomics of 213 strains and associated genera.</title>
        <authorList>
            <person name="Sun Z."/>
            <person name="Harris H.M."/>
            <person name="McCann A."/>
            <person name="Guo C."/>
            <person name="Argimon S."/>
            <person name="Zhang W."/>
            <person name="Yang X."/>
            <person name="Jeffery I.B."/>
            <person name="Cooney J.C."/>
            <person name="Kagawa T.F."/>
            <person name="Liu W."/>
            <person name="Song Y."/>
            <person name="Salvetti E."/>
            <person name="Wrobel A."/>
            <person name="Rasinkangas P."/>
            <person name="Parkhill J."/>
            <person name="Rea M.C."/>
            <person name="O'Sullivan O."/>
            <person name="Ritari J."/>
            <person name="Douillard F.P."/>
            <person name="Paul Ross R."/>
            <person name="Yang R."/>
            <person name="Briner A.E."/>
            <person name="Felis G.E."/>
            <person name="de Vos W.M."/>
            <person name="Barrangou R."/>
            <person name="Klaenhammer T.R."/>
            <person name="Caufield P.W."/>
            <person name="Cui Y."/>
            <person name="Zhang H."/>
            <person name="O'Toole P.W."/>
        </authorList>
    </citation>
    <scope>NUCLEOTIDE SEQUENCE [LARGE SCALE GENOMIC DNA]</scope>
    <source>
        <strain evidence="6 7">DSM 17896</strain>
    </source>
</reference>
<dbReference type="InterPro" id="IPR010982">
    <property type="entry name" value="Lambda_DNA-bd_dom_sf"/>
</dbReference>
<evidence type="ECO:0000256" key="3">
    <source>
        <dbReference type="ARBA" id="ARBA00023125"/>
    </source>
</evidence>
<feature type="domain" description="HTH lacI-type" evidence="5">
    <location>
        <begin position="10"/>
        <end position="64"/>
    </location>
</feature>
<dbReference type="SUPFAM" id="SSF47413">
    <property type="entry name" value="lambda repressor-like DNA-binding domains"/>
    <property type="match status" value="1"/>
</dbReference>
<organism evidence="6 7">
    <name type="scientific">Limosilactobacillus secaliphilus</name>
    <dbReference type="NCBI Taxonomy" id="396268"/>
    <lineage>
        <taxon>Bacteria</taxon>
        <taxon>Bacillati</taxon>
        <taxon>Bacillota</taxon>
        <taxon>Bacilli</taxon>
        <taxon>Lactobacillales</taxon>
        <taxon>Lactobacillaceae</taxon>
        <taxon>Limosilactobacillus</taxon>
    </lineage>
</organism>
<gene>
    <name evidence="6" type="ORF">IV45_GL000267</name>
</gene>
<dbReference type="Pfam" id="PF00356">
    <property type="entry name" value="LacI"/>
    <property type="match status" value="1"/>
</dbReference>
<keyword evidence="2" id="KW-0805">Transcription regulation</keyword>
<dbReference type="Gene3D" id="1.10.260.40">
    <property type="entry name" value="lambda repressor-like DNA-binding domains"/>
    <property type="match status" value="1"/>
</dbReference>
<dbReference type="PROSITE" id="PS50932">
    <property type="entry name" value="HTH_LACI_2"/>
    <property type="match status" value="1"/>
</dbReference>